<proteinExistence type="predicted"/>
<dbReference type="Proteomes" id="UP000324222">
    <property type="component" value="Unassembled WGS sequence"/>
</dbReference>
<protein>
    <submittedName>
        <fullName evidence="2">Uncharacterized protein</fullName>
    </submittedName>
</protein>
<name>A0A5B7D770_PORTR</name>
<accession>A0A5B7D770</accession>
<comment type="caution">
    <text evidence="2">The sequence shown here is derived from an EMBL/GenBank/DDBJ whole genome shotgun (WGS) entry which is preliminary data.</text>
</comment>
<sequence length="82" mass="8951">MTQPSPARSCPTGGPADRRGWEAYDRPRVPDTVLVNPHQMFNDSCADREAAKPPAGQPTISATTRLEAPQAMQPWVFPTCIC</sequence>
<reference evidence="2 3" key="1">
    <citation type="submission" date="2019-05" db="EMBL/GenBank/DDBJ databases">
        <title>Another draft genome of Portunus trituberculatus and its Hox gene families provides insights of decapod evolution.</title>
        <authorList>
            <person name="Jeong J.-H."/>
            <person name="Song I."/>
            <person name="Kim S."/>
            <person name="Choi T."/>
            <person name="Kim D."/>
            <person name="Ryu S."/>
            <person name="Kim W."/>
        </authorList>
    </citation>
    <scope>NUCLEOTIDE SEQUENCE [LARGE SCALE GENOMIC DNA]</scope>
    <source>
        <tissue evidence="2">Muscle</tissue>
    </source>
</reference>
<dbReference type="AlphaFoldDB" id="A0A5B7D770"/>
<dbReference type="EMBL" id="VSRR010000556">
    <property type="protein sequence ID" value="MPC17043.1"/>
    <property type="molecule type" value="Genomic_DNA"/>
</dbReference>
<evidence type="ECO:0000313" key="2">
    <source>
        <dbReference type="EMBL" id="MPC17043.1"/>
    </source>
</evidence>
<evidence type="ECO:0000313" key="3">
    <source>
        <dbReference type="Proteomes" id="UP000324222"/>
    </source>
</evidence>
<organism evidence="2 3">
    <name type="scientific">Portunus trituberculatus</name>
    <name type="common">Swimming crab</name>
    <name type="synonym">Neptunus trituberculatus</name>
    <dbReference type="NCBI Taxonomy" id="210409"/>
    <lineage>
        <taxon>Eukaryota</taxon>
        <taxon>Metazoa</taxon>
        <taxon>Ecdysozoa</taxon>
        <taxon>Arthropoda</taxon>
        <taxon>Crustacea</taxon>
        <taxon>Multicrustacea</taxon>
        <taxon>Malacostraca</taxon>
        <taxon>Eumalacostraca</taxon>
        <taxon>Eucarida</taxon>
        <taxon>Decapoda</taxon>
        <taxon>Pleocyemata</taxon>
        <taxon>Brachyura</taxon>
        <taxon>Eubrachyura</taxon>
        <taxon>Portunoidea</taxon>
        <taxon>Portunidae</taxon>
        <taxon>Portuninae</taxon>
        <taxon>Portunus</taxon>
    </lineage>
</organism>
<keyword evidence="3" id="KW-1185">Reference proteome</keyword>
<feature type="compositionally biased region" description="Basic and acidic residues" evidence="1">
    <location>
        <begin position="16"/>
        <end position="25"/>
    </location>
</feature>
<feature type="region of interest" description="Disordered" evidence="1">
    <location>
        <begin position="1"/>
        <end position="25"/>
    </location>
</feature>
<gene>
    <name evidence="2" type="ORF">E2C01_009888</name>
</gene>
<evidence type="ECO:0000256" key="1">
    <source>
        <dbReference type="SAM" id="MobiDB-lite"/>
    </source>
</evidence>